<name>A0A096M4X8_POEFO</name>
<dbReference type="SUPFAM" id="SSF53098">
    <property type="entry name" value="Ribonuclease H-like"/>
    <property type="match status" value="1"/>
</dbReference>
<reference evidence="3" key="1">
    <citation type="submission" date="2013-10" db="EMBL/GenBank/DDBJ databases">
        <authorList>
            <person name="Schartl M."/>
            <person name="Warren W."/>
        </authorList>
    </citation>
    <scope>NUCLEOTIDE SEQUENCE [LARGE SCALE GENOMIC DNA]</scope>
    <source>
        <strain evidence="3">female</strain>
    </source>
</reference>
<dbReference type="PANTHER" id="PTHR46791">
    <property type="entry name" value="EXPRESSED PROTEIN"/>
    <property type="match status" value="1"/>
</dbReference>
<dbReference type="InterPro" id="IPR012337">
    <property type="entry name" value="RNaseH-like_sf"/>
</dbReference>
<proteinExistence type="predicted"/>
<dbReference type="OMA" id="YMEREMG"/>
<keyword evidence="3" id="KW-1185">Reference proteome</keyword>
<evidence type="ECO:0000313" key="2">
    <source>
        <dbReference type="Ensembl" id="ENSPFOP00000026469.1"/>
    </source>
</evidence>
<dbReference type="InterPro" id="IPR058913">
    <property type="entry name" value="Integrase_dom_put"/>
</dbReference>
<dbReference type="AlphaFoldDB" id="A0A096M4X8"/>
<dbReference type="eggNOG" id="ENOG502QSMG">
    <property type="taxonomic scope" value="Eukaryota"/>
</dbReference>
<feature type="domain" description="Integrase core" evidence="1">
    <location>
        <begin position="1"/>
        <end position="163"/>
    </location>
</feature>
<dbReference type="EMBL" id="AYCK01013384">
    <property type="status" value="NOT_ANNOTATED_CDS"/>
    <property type="molecule type" value="Genomic_DNA"/>
</dbReference>
<evidence type="ECO:0000259" key="1">
    <source>
        <dbReference type="Pfam" id="PF24764"/>
    </source>
</evidence>
<accession>A0A096M4X8</accession>
<reference evidence="2" key="2">
    <citation type="submission" date="2025-08" db="UniProtKB">
        <authorList>
            <consortium name="Ensembl"/>
        </authorList>
    </citation>
    <scope>IDENTIFICATION</scope>
</reference>
<evidence type="ECO:0000313" key="3">
    <source>
        <dbReference type="Proteomes" id="UP000028760"/>
    </source>
</evidence>
<organism evidence="2 3">
    <name type="scientific">Poecilia formosa</name>
    <name type="common">Amazon molly</name>
    <name type="synonym">Limia formosa</name>
    <dbReference type="NCBI Taxonomy" id="48698"/>
    <lineage>
        <taxon>Eukaryota</taxon>
        <taxon>Metazoa</taxon>
        <taxon>Chordata</taxon>
        <taxon>Craniata</taxon>
        <taxon>Vertebrata</taxon>
        <taxon>Euteleostomi</taxon>
        <taxon>Actinopterygii</taxon>
        <taxon>Neopterygii</taxon>
        <taxon>Teleostei</taxon>
        <taxon>Neoteleostei</taxon>
        <taxon>Acanthomorphata</taxon>
        <taxon>Ovalentaria</taxon>
        <taxon>Atherinomorphae</taxon>
        <taxon>Cyprinodontiformes</taxon>
        <taxon>Poeciliidae</taxon>
        <taxon>Poeciliinae</taxon>
        <taxon>Poecilia</taxon>
    </lineage>
</organism>
<dbReference type="Gene3D" id="3.30.420.10">
    <property type="entry name" value="Ribonuclease H-like superfamily/Ribonuclease H"/>
    <property type="match status" value="1"/>
</dbReference>
<dbReference type="Proteomes" id="UP000028760">
    <property type="component" value="Unassembled WGS sequence"/>
</dbReference>
<dbReference type="Ensembl" id="ENSPFOT00000021817.1">
    <property type="protein sequence ID" value="ENSPFOP00000026469.1"/>
    <property type="gene ID" value="ENSPFOG00000023026.1"/>
</dbReference>
<dbReference type="GO" id="GO:0003676">
    <property type="term" value="F:nucleic acid binding"/>
    <property type="evidence" value="ECO:0007669"/>
    <property type="project" value="InterPro"/>
</dbReference>
<dbReference type="InterPro" id="IPR036397">
    <property type="entry name" value="RNaseH_sf"/>
</dbReference>
<sequence length="226" mass="25555">RWRIVVSGGVDGFSRLIVYLDASTNNRALTVLHSFISAVGQYGVPSQVRSDKGGENVMVAQFVVQTNGVNRNSHMTGRCVHNQRYRIECLWRDVYENVLDLYYTIFMQMEAEGILNPDDEIELYSLHRCFMPHTQHGLHCFKEAWNNHGLRTSSHHTPLQLWLLNEKEGRDFSEVGDDYGVDWEGPHTPSTSNVSIPEVQLMCPLNAEDLAALPNTDVPLTQALGV</sequence>
<dbReference type="STRING" id="48698.ENSPFOP00000026469"/>
<dbReference type="PANTHER" id="PTHR46791:SF4">
    <property type="match status" value="1"/>
</dbReference>
<protein>
    <recommendedName>
        <fullName evidence="1">Integrase core domain-containing protein</fullName>
    </recommendedName>
</protein>
<dbReference type="Pfam" id="PF24764">
    <property type="entry name" value="rva_4"/>
    <property type="match status" value="1"/>
</dbReference>
<dbReference type="GeneTree" id="ENSGT00940000165266"/>
<reference evidence="2" key="3">
    <citation type="submission" date="2025-09" db="UniProtKB">
        <authorList>
            <consortium name="Ensembl"/>
        </authorList>
    </citation>
    <scope>IDENTIFICATION</scope>
</reference>